<name>A0ACB8D128_DERSI</name>
<gene>
    <name evidence="1" type="ORF">HPB49_024366</name>
</gene>
<proteinExistence type="predicted"/>
<accession>A0ACB8D128</accession>
<keyword evidence="2" id="KW-1185">Reference proteome</keyword>
<comment type="caution">
    <text evidence="1">The sequence shown here is derived from an EMBL/GenBank/DDBJ whole genome shotgun (WGS) entry which is preliminary data.</text>
</comment>
<dbReference type="EMBL" id="CM023473">
    <property type="protein sequence ID" value="KAH7955074.1"/>
    <property type="molecule type" value="Genomic_DNA"/>
</dbReference>
<organism evidence="1 2">
    <name type="scientific">Dermacentor silvarum</name>
    <name type="common">Tick</name>
    <dbReference type="NCBI Taxonomy" id="543639"/>
    <lineage>
        <taxon>Eukaryota</taxon>
        <taxon>Metazoa</taxon>
        <taxon>Ecdysozoa</taxon>
        <taxon>Arthropoda</taxon>
        <taxon>Chelicerata</taxon>
        <taxon>Arachnida</taxon>
        <taxon>Acari</taxon>
        <taxon>Parasitiformes</taxon>
        <taxon>Ixodida</taxon>
        <taxon>Ixodoidea</taxon>
        <taxon>Ixodidae</taxon>
        <taxon>Rhipicephalinae</taxon>
        <taxon>Dermacentor</taxon>
    </lineage>
</organism>
<reference evidence="1" key="1">
    <citation type="submission" date="2020-05" db="EMBL/GenBank/DDBJ databases">
        <title>Large-scale comparative analyses of tick genomes elucidate their genetic diversity and vector capacities.</title>
        <authorList>
            <person name="Jia N."/>
            <person name="Wang J."/>
            <person name="Shi W."/>
            <person name="Du L."/>
            <person name="Sun Y."/>
            <person name="Zhan W."/>
            <person name="Jiang J."/>
            <person name="Wang Q."/>
            <person name="Zhang B."/>
            <person name="Ji P."/>
            <person name="Sakyi L.B."/>
            <person name="Cui X."/>
            <person name="Yuan T."/>
            <person name="Jiang B."/>
            <person name="Yang W."/>
            <person name="Lam T.T.-Y."/>
            <person name="Chang Q."/>
            <person name="Ding S."/>
            <person name="Wang X."/>
            <person name="Zhu J."/>
            <person name="Ruan X."/>
            <person name="Zhao L."/>
            <person name="Wei J."/>
            <person name="Que T."/>
            <person name="Du C."/>
            <person name="Cheng J."/>
            <person name="Dai P."/>
            <person name="Han X."/>
            <person name="Huang E."/>
            <person name="Gao Y."/>
            <person name="Liu J."/>
            <person name="Shao H."/>
            <person name="Ye R."/>
            <person name="Li L."/>
            <person name="Wei W."/>
            <person name="Wang X."/>
            <person name="Wang C."/>
            <person name="Yang T."/>
            <person name="Huo Q."/>
            <person name="Li W."/>
            <person name="Guo W."/>
            <person name="Chen H."/>
            <person name="Zhou L."/>
            <person name="Ni X."/>
            <person name="Tian J."/>
            <person name="Zhou Y."/>
            <person name="Sheng Y."/>
            <person name="Liu T."/>
            <person name="Pan Y."/>
            <person name="Xia L."/>
            <person name="Li J."/>
            <person name="Zhao F."/>
            <person name="Cao W."/>
        </authorList>
    </citation>
    <scope>NUCLEOTIDE SEQUENCE</scope>
    <source>
        <strain evidence="1">Dsil-2018</strain>
    </source>
</reference>
<evidence type="ECO:0000313" key="1">
    <source>
        <dbReference type="EMBL" id="KAH7955074.1"/>
    </source>
</evidence>
<protein>
    <submittedName>
        <fullName evidence="1">Uncharacterized protein</fullName>
    </submittedName>
</protein>
<evidence type="ECO:0000313" key="2">
    <source>
        <dbReference type="Proteomes" id="UP000821865"/>
    </source>
</evidence>
<sequence>MAVSVREMNNTTTAASNKSGDETVRDNRSYECDVCFMRFTQFANMRRHKLSHSGIRPFECRLCLRRFFRKDHLVEHTVRKHSKQRPLRCPFCAKTFPSVPMLKCHLSNAHSSGYTPRSNICNICGFVATSAGGAKIHYMTYHVRRALRSSSPTGNSPGLASLLSSPYQGPNGEVCTLGPSTMAAMDVYRESSEDGVGAIEVHHIEGDYSEISPRITSVTSQRDSADKTADESRDSPRDNQSSAEDHGFITSDTGNWTMPSSSSSQEHCSLGTSGQWSATAVHGNHDLGIVISPPPAGAFGSTSAGDKADEKQMRGTPETSTADGDSGVDMRYPSPLACQYCDVVFYDRTLYLLHRGAHSFRKPWRCNLCGHQCKHRYDFASHLVAHPHI</sequence>
<dbReference type="Proteomes" id="UP000821865">
    <property type="component" value="Chromosome 4"/>
</dbReference>